<evidence type="ECO:0000313" key="4">
    <source>
        <dbReference type="Proteomes" id="UP000750502"/>
    </source>
</evidence>
<dbReference type="PANTHER" id="PTHR10039">
    <property type="entry name" value="AMELOGENIN"/>
    <property type="match status" value="1"/>
</dbReference>
<protein>
    <recommendedName>
        <fullName evidence="2">Nephrocystin 3-like N-terminal domain-containing protein</fullName>
    </recommendedName>
</protein>
<dbReference type="Gene3D" id="3.40.50.300">
    <property type="entry name" value="P-loop containing nucleotide triphosphate hydrolases"/>
    <property type="match status" value="1"/>
</dbReference>
<gene>
    <name evidence="3" type="ORF">H9Q72_008627</name>
</gene>
<evidence type="ECO:0000313" key="3">
    <source>
        <dbReference type="EMBL" id="KAG5763280.1"/>
    </source>
</evidence>
<dbReference type="Pfam" id="PF24883">
    <property type="entry name" value="NPHP3_N"/>
    <property type="match status" value="1"/>
</dbReference>
<keyword evidence="4" id="KW-1185">Reference proteome</keyword>
<name>A0A9P7HPJ1_9HYPO</name>
<reference evidence="3" key="1">
    <citation type="journal article" date="2020" name="bioRxiv">
        <title>Historical genomics reveals the evolutionary mechanisms behind multiple outbreaks of the host-specific coffee wilt pathogen Fusarium xylarioides.</title>
        <authorList>
            <person name="Peck D."/>
            <person name="Nowell R.W."/>
            <person name="Flood J."/>
            <person name="Ryan M.J."/>
            <person name="Barraclough T.G."/>
        </authorList>
    </citation>
    <scope>NUCLEOTIDE SEQUENCE</scope>
    <source>
        <strain evidence="3">IMI 127659i</strain>
    </source>
</reference>
<dbReference type="AlphaFoldDB" id="A0A9P7HPJ1"/>
<comment type="caution">
    <text evidence="3">The sequence shown here is derived from an EMBL/GenBank/DDBJ whole genome shotgun (WGS) entry which is preliminary data.</text>
</comment>
<dbReference type="EMBL" id="JADFTT010000317">
    <property type="protein sequence ID" value="KAG5763280.1"/>
    <property type="molecule type" value="Genomic_DNA"/>
</dbReference>
<dbReference type="SUPFAM" id="SSF52540">
    <property type="entry name" value="P-loop containing nucleoside triphosphate hydrolases"/>
    <property type="match status" value="1"/>
</dbReference>
<sequence length="311" mass="35014">MHESKLKKKILWVFNGADPGNEWYDEIRRVLERIKEEVRAESRRQVLAWLSSYPPHERYHDSLQKKLPDTCEWILGRAAFIRWLARGPTNPNLLWVNGPAGFGKTILSAHLVNHLSSTSSAPVAHFFFSSDHASREDPFLALRSWINQIISQNDDAFEHARQSCISDFDLLATRVTIISLFKQLLRDIPGCIPIADGLDECICSNNSGALIAKFLRDVVNAVAGTETRVLLVSRNEPDIRNALTDGTRETFDEYKITVEDVRSDNAVFSRDIVNRKLPNKTDDVQSILENGADGTVADNDGVTAVNMDVRD</sequence>
<reference evidence="3" key="2">
    <citation type="submission" date="2020-10" db="EMBL/GenBank/DDBJ databases">
        <authorList>
            <person name="Peck L.D."/>
            <person name="Nowell R.W."/>
            <person name="Flood J."/>
            <person name="Ryan M.J."/>
            <person name="Barraclough T.G."/>
        </authorList>
    </citation>
    <scope>NUCLEOTIDE SEQUENCE</scope>
    <source>
        <strain evidence="3">IMI 127659i</strain>
    </source>
</reference>
<accession>A0A9P7HPJ1</accession>
<proteinExistence type="predicted"/>
<dbReference type="PANTHER" id="PTHR10039:SF14">
    <property type="entry name" value="NACHT DOMAIN-CONTAINING PROTEIN"/>
    <property type="match status" value="1"/>
</dbReference>
<dbReference type="InterPro" id="IPR056884">
    <property type="entry name" value="NPHP3-like_N"/>
</dbReference>
<feature type="domain" description="Nephrocystin 3-like N-terminal" evidence="2">
    <location>
        <begin position="69"/>
        <end position="234"/>
    </location>
</feature>
<evidence type="ECO:0000256" key="1">
    <source>
        <dbReference type="ARBA" id="ARBA00022737"/>
    </source>
</evidence>
<dbReference type="InterPro" id="IPR027417">
    <property type="entry name" value="P-loop_NTPase"/>
</dbReference>
<organism evidence="3 4">
    <name type="scientific">Fusarium xylarioides</name>
    <dbReference type="NCBI Taxonomy" id="221167"/>
    <lineage>
        <taxon>Eukaryota</taxon>
        <taxon>Fungi</taxon>
        <taxon>Dikarya</taxon>
        <taxon>Ascomycota</taxon>
        <taxon>Pezizomycotina</taxon>
        <taxon>Sordariomycetes</taxon>
        <taxon>Hypocreomycetidae</taxon>
        <taxon>Hypocreales</taxon>
        <taxon>Nectriaceae</taxon>
        <taxon>Fusarium</taxon>
        <taxon>Fusarium fujikuroi species complex</taxon>
    </lineage>
</organism>
<dbReference type="Proteomes" id="UP000750502">
    <property type="component" value="Unassembled WGS sequence"/>
</dbReference>
<keyword evidence="1" id="KW-0677">Repeat</keyword>
<dbReference type="OrthoDB" id="539213at2759"/>
<evidence type="ECO:0000259" key="2">
    <source>
        <dbReference type="Pfam" id="PF24883"/>
    </source>
</evidence>